<name>A0AAP2D9W2_9BACT</name>
<gene>
    <name evidence="3" type="ORF">KK078_13835</name>
</gene>
<keyword evidence="4" id="KW-1185">Reference proteome</keyword>
<evidence type="ECO:0000259" key="2">
    <source>
        <dbReference type="Pfam" id="PF06580"/>
    </source>
</evidence>
<dbReference type="RefSeq" id="WP_254090877.1">
    <property type="nucleotide sequence ID" value="NZ_JAHESC010000018.1"/>
</dbReference>
<keyword evidence="3" id="KW-0418">Kinase</keyword>
<dbReference type="Pfam" id="PF06580">
    <property type="entry name" value="His_kinase"/>
    <property type="match status" value="1"/>
</dbReference>
<dbReference type="InterPro" id="IPR010559">
    <property type="entry name" value="Sig_transdc_His_kin_internal"/>
</dbReference>
<dbReference type="GO" id="GO:0016020">
    <property type="term" value="C:membrane"/>
    <property type="evidence" value="ECO:0007669"/>
    <property type="project" value="InterPro"/>
</dbReference>
<dbReference type="PANTHER" id="PTHR34220">
    <property type="entry name" value="SENSOR HISTIDINE KINASE YPDA"/>
    <property type="match status" value="1"/>
</dbReference>
<evidence type="ECO:0000256" key="1">
    <source>
        <dbReference type="SAM" id="Phobius"/>
    </source>
</evidence>
<comment type="caution">
    <text evidence="3">The sequence shown here is derived from an EMBL/GenBank/DDBJ whole genome shotgun (WGS) entry which is preliminary data.</text>
</comment>
<dbReference type="EMBL" id="JAHESC010000018">
    <property type="protein sequence ID" value="MBT1687647.1"/>
    <property type="molecule type" value="Genomic_DNA"/>
</dbReference>
<reference evidence="3 4" key="1">
    <citation type="submission" date="2021-05" db="EMBL/GenBank/DDBJ databases">
        <title>A Polyphasic approach of four new species of the genus Ohtaekwangia: Ohtaekwangia histidinii sp. nov., Ohtaekwangia cretensis sp. nov., Ohtaekwangia indiensis sp. nov., Ohtaekwangia reichenbachii sp. nov. from diverse environment.</title>
        <authorList>
            <person name="Octaviana S."/>
        </authorList>
    </citation>
    <scope>NUCLEOTIDE SEQUENCE [LARGE SCALE GENOMIC DNA]</scope>
    <source>
        <strain evidence="3 4">PWU37</strain>
    </source>
</reference>
<keyword evidence="1" id="KW-0812">Transmembrane</keyword>
<keyword evidence="1" id="KW-0472">Membrane</keyword>
<keyword evidence="1" id="KW-1133">Transmembrane helix</keyword>
<dbReference type="AlphaFoldDB" id="A0AAP2D9W2"/>
<proteinExistence type="predicted"/>
<dbReference type="InterPro" id="IPR050640">
    <property type="entry name" value="Bact_2-comp_sensor_kinase"/>
</dbReference>
<evidence type="ECO:0000313" key="4">
    <source>
        <dbReference type="Proteomes" id="UP001319180"/>
    </source>
</evidence>
<accession>A0AAP2D9W2</accession>
<feature type="transmembrane region" description="Helical" evidence="1">
    <location>
        <begin position="41"/>
        <end position="62"/>
    </location>
</feature>
<sequence length="384" mass="45148">MGAASLPPTDRAFDRHPYYLYWNNFSKTLKNRIPGIFKNRVFQHVMFWLAHLVFYGTLYGSFEDKYRQTFSEELMYLPGKLVFTYFTLYFLLPRFLLTGRYGTFILWFLTSSFLVGLWQRYVAYEIHYPLYYPQWLNDPFFRFGKIIKMIVGVYPVTFTAVMIKLLKYWYTNQKAQQVLKEEKLQAELKFLKTQIHPHFLFNTLNNLYALTLKKSERAPDMVLKLSELIDYMLYECSGDAVSLEKEIKFIQNYIDIEKMRYGDKLDVDLQVTGDIHERAIAPLIILPFVENCFKHGASESLIQSWVKIRIDVQPETIVVKVENSKAENGHGRKEGIGIQNVTRRLDLLFPDRYTLKVVNEASTFLVVLTVHDTASFREKINSAA</sequence>
<dbReference type="Gene3D" id="3.30.565.10">
    <property type="entry name" value="Histidine kinase-like ATPase, C-terminal domain"/>
    <property type="match status" value="1"/>
</dbReference>
<keyword evidence="3" id="KW-0808">Transferase</keyword>
<evidence type="ECO:0000313" key="3">
    <source>
        <dbReference type="EMBL" id="MBT1687647.1"/>
    </source>
</evidence>
<protein>
    <submittedName>
        <fullName evidence="3">Histidine kinase</fullName>
    </submittedName>
</protein>
<organism evidence="3 4">
    <name type="scientific">Dawidia soli</name>
    <dbReference type="NCBI Taxonomy" id="2782352"/>
    <lineage>
        <taxon>Bacteria</taxon>
        <taxon>Pseudomonadati</taxon>
        <taxon>Bacteroidota</taxon>
        <taxon>Cytophagia</taxon>
        <taxon>Cytophagales</taxon>
        <taxon>Chryseotaleaceae</taxon>
        <taxon>Dawidia</taxon>
    </lineage>
</organism>
<dbReference type="InterPro" id="IPR036890">
    <property type="entry name" value="HATPase_C_sf"/>
</dbReference>
<feature type="domain" description="Signal transduction histidine kinase internal region" evidence="2">
    <location>
        <begin position="186"/>
        <end position="265"/>
    </location>
</feature>
<dbReference type="Proteomes" id="UP001319180">
    <property type="component" value="Unassembled WGS sequence"/>
</dbReference>
<feature type="transmembrane region" description="Helical" evidence="1">
    <location>
        <begin position="143"/>
        <end position="166"/>
    </location>
</feature>
<feature type="transmembrane region" description="Helical" evidence="1">
    <location>
        <begin position="104"/>
        <end position="123"/>
    </location>
</feature>
<dbReference type="PANTHER" id="PTHR34220:SF7">
    <property type="entry name" value="SENSOR HISTIDINE KINASE YPDA"/>
    <property type="match status" value="1"/>
</dbReference>
<feature type="transmembrane region" description="Helical" evidence="1">
    <location>
        <begin position="74"/>
        <end position="92"/>
    </location>
</feature>
<dbReference type="GO" id="GO:0000155">
    <property type="term" value="F:phosphorelay sensor kinase activity"/>
    <property type="evidence" value="ECO:0007669"/>
    <property type="project" value="InterPro"/>
</dbReference>